<dbReference type="Pfam" id="PF00999">
    <property type="entry name" value="Na_H_Exchanger"/>
    <property type="match status" value="2"/>
</dbReference>
<feature type="region of interest" description="Disordered" evidence="5">
    <location>
        <begin position="465"/>
        <end position="493"/>
    </location>
</feature>
<feature type="domain" description="Cation/H+ exchanger transmembrane" evidence="7">
    <location>
        <begin position="285"/>
        <end position="426"/>
    </location>
</feature>
<feature type="transmembrane region" description="Helical" evidence="6">
    <location>
        <begin position="92"/>
        <end position="109"/>
    </location>
</feature>
<keyword evidence="2 6" id="KW-0812">Transmembrane</keyword>
<dbReference type="PANTHER" id="PTHR43021">
    <property type="entry name" value="NA(+)/H(+) ANTIPORTER-RELATED"/>
    <property type="match status" value="1"/>
</dbReference>
<dbReference type="GO" id="GO:0016020">
    <property type="term" value="C:membrane"/>
    <property type="evidence" value="ECO:0007669"/>
    <property type="project" value="UniProtKB-SubCell"/>
</dbReference>
<dbReference type="OMA" id="TQWETSH"/>
<dbReference type="EMBL" id="GL433850">
    <property type="protein sequence ID" value="EFN53697.1"/>
    <property type="molecule type" value="Genomic_DNA"/>
</dbReference>
<evidence type="ECO:0000313" key="8">
    <source>
        <dbReference type="EMBL" id="EFN53697.1"/>
    </source>
</evidence>
<feature type="domain" description="Cation/H+ exchanger transmembrane" evidence="7">
    <location>
        <begin position="15"/>
        <end position="243"/>
    </location>
</feature>
<feature type="compositionally biased region" description="Basic and acidic residues" evidence="5">
    <location>
        <begin position="473"/>
        <end position="486"/>
    </location>
</feature>
<evidence type="ECO:0000256" key="4">
    <source>
        <dbReference type="ARBA" id="ARBA00023136"/>
    </source>
</evidence>
<dbReference type="RefSeq" id="XP_005845799.1">
    <property type="nucleotide sequence ID" value="XM_005845737.1"/>
</dbReference>
<protein>
    <recommendedName>
        <fullName evidence="7">Cation/H+ exchanger transmembrane domain-containing protein</fullName>
    </recommendedName>
</protein>
<dbReference type="AlphaFoldDB" id="E1ZKH8"/>
<dbReference type="GO" id="GO:0015297">
    <property type="term" value="F:antiporter activity"/>
    <property type="evidence" value="ECO:0007669"/>
    <property type="project" value="InterPro"/>
</dbReference>
<keyword evidence="3 6" id="KW-1133">Transmembrane helix</keyword>
<keyword evidence="9" id="KW-1185">Reference proteome</keyword>
<dbReference type="eggNOG" id="ENOG502QRM4">
    <property type="taxonomic scope" value="Eukaryota"/>
</dbReference>
<feature type="transmembrane region" description="Helical" evidence="6">
    <location>
        <begin position="412"/>
        <end position="436"/>
    </location>
</feature>
<feature type="transmembrane region" description="Helical" evidence="6">
    <location>
        <begin position="129"/>
        <end position="152"/>
    </location>
</feature>
<dbReference type="InterPro" id="IPR038770">
    <property type="entry name" value="Na+/solute_symporter_sf"/>
</dbReference>
<feature type="transmembrane region" description="Helical" evidence="6">
    <location>
        <begin position="369"/>
        <end position="391"/>
    </location>
</feature>
<dbReference type="Gene3D" id="1.20.1530.20">
    <property type="match status" value="1"/>
</dbReference>
<dbReference type="STRING" id="554065.E1ZKH8"/>
<accession>E1ZKH8</accession>
<dbReference type="InterPro" id="IPR006153">
    <property type="entry name" value="Cation/H_exchanger_TM"/>
</dbReference>
<evidence type="ECO:0000256" key="6">
    <source>
        <dbReference type="SAM" id="Phobius"/>
    </source>
</evidence>
<dbReference type="Proteomes" id="UP000008141">
    <property type="component" value="Unassembled WGS sequence"/>
</dbReference>
<dbReference type="KEGG" id="cvr:CHLNCDRAFT_136512"/>
<evidence type="ECO:0000256" key="1">
    <source>
        <dbReference type="ARBA" id="ARBA00004141"/>
    </source>
</evidence>
<dbReference type="GO" id="GO:1902600">
    <property type="term" value="P:proton transmembrane transport"/>
    <property type="evidence" value="ECO:0007669"/>
    <property type="project" value="InterPro"/>
</dbReference>
<keyword evidence="4 6" id="KW-0472">Membrane</keyword>
<dbReference type="InParanoid" id="E1ZKH8"/>
<evidence type="ECO:0000256" key="3">
    <source>
        <dbReference type="ARBA" id="ARBA00022989"/>
    </source>
</evidence>
<evidence type="ECO:0000256" key="5">
    <source>
        <dbReference type="SAM" id="MobiDB-lite"/>
    </source>
</evidence>
<evidence type="ECO:0000313" key="9">
    <source>
        <dbReference type="Proteomes" id="UP000008141"/>
    </source>
</evidence>
<proteinExistence type="predicted"/>
<feature type="transmembrane region" description="Helical" evidence="6">
    <location>
        <begin position="60"/>
        <end position="80"/>
    </location>
</feature>
<gene>
    <name evidence="8" type="ORF">CHLNCDRAFT_136512</name>
</gene>
<dbReference type="PANTHER" id="PTHR43021:SF2">
    <property type="entry name" value="CATION_H+ EXCHANGER DOMAIN-CONTAINING PROTEIN"/>
    <property type="match status" value="1"/>
</dbReference>
<comment type="subcellular location">
    <subcellularLocation>
        <location evidence="1">Membrane</location>
        <topology evidence="1">Multi-pass membrane protein</topology>
    </subcellularLocation>
</comment>
<dbReference type="GeneID" id="17353100"/>
<reference evidence="8 9" key="1">
    <citation type="journal article" date="2010" name="Plant Cell">
        <title>The Chlorella variabilis NC64A genome reveals adaptation to photosymbiosis, coevolution with viruses, and cryptic sex.</title>
        <authorList>
            <person name="Blanc G."/>
            <person name="Duncan G."/>
            <person name="Agarkova I."/>
            <person name="Borodovsky M."/>
            <person name="Gurnon J."/>
            <person name="Kuo A."/>
            <person name="Lindquist E."/>
            <person name="Lucas S."/>
            <person name="Pangilinan J."/>
            <person name="Polle J."/>
            <person name="Salamov A."/>
            <person name="Terry A."/>
            <person name="Yamada T."/>
            <person name="Dunigan D.D."/>
            <person name="Grigoriev I.V."/>
            <person name="Claverie J.M."/>
            <person name="Van Etten J.L."/>
        </authorList>
    </citation>
    <scope>NUCLEOTIDE SEQUENCE [LARGE SCALE GENOMIC DNA]</scope>
    <source>
        <strain evidence="8 9">NC64A</strain>
    </source>
</reference>
<dbReference type="OrthoDB" id="119067at2759"/>
<feature type="transmembrane region" description="Helical" evidence="6">
    <location>
        <begin position="198"/>
        <end position="224"/>
    </location>
</feature>
<name>E1ZKH8_CHLVA</name>
<sequence>MAALTTLASAAVLAVLAPVWHLAGRATQRLQLPAITGMILAGVASGPQALGLLGPLGLQSLAPVQHLCLSLIALSAGAELHLPELRRLRKQVACITAGISLCSWLLVYTCMRLLAGSIPFMQPLSRGDVAAVCTLAATLAVARSPASAIAVLKETEGKGPYCSLVMAVVVVKDVLLFAAFAVNIELFRAVGKASDSGVLFWLLAGPVVSIALSVALGGAAGYALSKLLRTRHSSIISIAAAAVTHPAGGAAAAGAGHGHAAAATHAGGPRAAALVRFLRHPSALRLRPAVPLLLSGLTFGLAESGGAEPLLACVAAGLVASNWRGEQQQGRDAAELLSSDLSRLAPLINALFFGMVGASIKLTAVRDTLWAAVILYVVRLAAVWVGCWLGAEVSATPHDTSQRLWMGMITQAGIALGLAQAVAAPLMAGVVIMNLLTGPPLFKAAVVAAGESRAASLPVLQTEMQHRGGGGKMGKDGGPEGGEMRRTGSNAAAPSVHIPLPTIPILNA</sequence>
<organism evidence="9">
    <name type="scientific">Chlorella variabilis</name>
    <name type="common">Green alga</name>
    <dbReference type="NCBI Taxonomy" id="554065"/>
    <lineage>
        <taxon>Eukaryota</taxon>
        <taxon>Viridiplantae</taxon>
        <taxon>Chlorophyta</taxon>
        <taxon>core chlorophytes</taxon>
        <taxon>Trebouxiophyceae</taxon>
        <taxon>Chlorellales</taxon>
        <taxon>Chlorellaceae</taxon>
        <taxon>Chlorella clade</taxon>
        <taxon>Chlorella</taxon>
    </lineage>
</organism>
<feature type="transmembrane region" description="Helical" evidence="6">
    <location>
        <begin position="164"/>
        <end position="186"/>
    </location>
</feature>
<evidence type="ECO:0000259" key="7">
    <source>
        <dbReference type="Pfam" id="PF00999"/>
    </source>
</evidence>
<evidence type="ECO:0000256" key="2">
    <source>
        <dbReference type="ARBA" id="ARBA00022692"/>
    </source>
</evidence>